<dbReference type="EMBL" id="FOTS01000006">
    <property type="protein sequence ID" value="SFL49185.1"/>
    <property type="molecule type" value="Genomic_DNA"/>
</dbReference>
<dbReference type="CDD" id="cd11613">
    <property type="entry name" value="SAF_AH_GD"/>
    <property type="match status" value="1"/>
</dbReference>
<dbReference type="Proteomes" id="UP000199520">
    <property type="component" value="Unassembled WGS sequence"/>
</dbReference>
<dbReference type="InterPro" id="IPR048332">
    <property type="entry name" value="GD_AH_C"/>
</dbReference>
<gene>
    <name evidence="4" type="ORF">SAMN04490355_1006121</name>
</gene>
<dbReference type="Gene3D" id="2.30.130.110">
    <property type="match status" value="1"/>
</dbReference>
<dbReference type="InterPro" id="IPR007392">
    <property type="entry name" value="GD_AH_second"/>
</dbReference>
<proteinExistence type="inferred from homology"/>
<dbReference type="RefSeq" id="WP_090933452.1">
    <property type="nucleotide sequence ID" value="NZ_FOTS01000006.1"/>
</dbReference>
<evidence type="ECO:0000256" key="1">
    <source>
        <dbReference type="ARBA" id="ARBA00010986"/>
    </source>
</evidence>
<dbReference type="InterPro" id="IPR044144">
    <property type="entry name" value="SAF_UxaA/GarD"/>
</dbReference>
<dbReference type="AlphaFoldDB" id="A0A1I4I491"/>
<dbReference type="PANTHER" id="PTHR30536:SF5">
    <property type="entry name" value="ALTRONATE DEHYDRATASE"/>
    <property type="match status" value="1"/>
</dbReference>
<dbReference type="Pfam" id="PF04295">
    <property type="entry name" value="GD_AH_second"/>
    <property type="match status" value="1"/>
</dbReference>
<name>A0A1I4I491_9FIRM</name>
<dbReference type="Pfam" id="PF20629">
    <property type="entry name" value="GD_AH_C"/>
    <property type="match status" value="1"/>
</dbReference>
<feature type="domain" description="SAF" evidence="3">
    <location>
        <begin position="10"/>
        <end position="81"/>
    </location>
</feature>
<dbReference type="OrthoDB" id="9804574at2"/>
<keyword evidence="2" id="KW-0456">Lyase</keyword>
<dbReference type="InterPro" id="IPR013974">
    <property type="entry name" value="SAF"/>
</dbReference>
<evidence type="ECO:0000259" key="3">
    <source>
        <dbReference type="SMART" id="SM00858"/>
    </source>
</evidence>
<keyword evidence="5" id="KW-1185">Reference proteome</keyword>
<protein>
    <submittedName>
        <fullName evidence="4">D-altronate dehydratase</fullName>
    </submittedName>
</protein>
<dbReference type="GO" id="GO:0016829">
    <property type="term" value="F:lyase activity"/>
    <property type="evidence" value="ECO:0007669"/>
    <property type="project" value="UniProtKB-KW"/>
</dbReference>
<organism evidence="4 5">
    <name type="scientific">Pelosinus propionicus DSM 13327</name>
    <dbReference type="NCBI Taxonomy" id="1123291"/>
    <lineage>
        <taxon>Bacteria</taxon>
        <taxon>Bacillati</taxon>
        <taxon>Bacillota</taxon>
        <taxon>Negativicutes</taxon>
        <taxon>Selenomonadales</taxon>
        <taxon>Sporomusaceae</taxon>
        <taxon>Pelosinus</taxon>
    </lineage>
</organism>
<evidence type="ECO:0000256" key="2">
    <source>
        <dbReference type="ARBA" id="ARBA00023239"/>
    </source>
</evidence>
<accession>A0A1I4I491</accession>
<dbReference type="Pfam" id="PF08666">
    <property type="entry name" value="SAF"/>
    <property type="match status" value="1"/>
</dbReference>
<dbReference type="SMART" id="SM00858">
    <property type="entry name" value="SAF"/>
    <property type="match status" value="1"/>
</dbReference>
<dbReference type="PANTHER" id="PTHR30536">
    <property type="entry name" value="ALTRONATE/GALACTARATE DEHYDRATASE"/>
    <property type="match status" value="1"/>
</dbReference>
<comment type="similarity">
    <text evidence="1">Belongs to the UxaA family.</text>
</comment>
<reference evidence="5" key="1">
    <citation type="submission" date="2016-10" db="EMBL/GenBank/DDBJ databases">
        <authorList>
            <person name="Varghese N."/>
            <person name="Submissions S."/>
        </authorList>
    </citation>
    <scope>NUCLEOTIDE SEQUENCE [LARGE SCALE GENOMIC DNA]</scope>
    <source>
        <strain evidence="5">DSM 13327</strain>
    </source>
</reference>
<dbReference type="STRING" id="1123291.SAMN04490355_1006121"/>
<sequence>MSLLKIHEADNVAVTLDDIKKGEQLTVGPVKIMALEDIAKGHKIALQDLKENEHIIKYGFPIGHVVRDVEAGSWVHAHNIKTNLGDMLEYSYEPDLPQEQSVTCNQTFKGYRREDGRVGVRNEIWIIPTVSCVNRAAQLLAKQGNEIAGANIDGVFEFTHPYGCSQLGEDHLTTQRILAALVNHPNAGGVLVLGLGCENNNIPEFKKILGEYDPGRVKFLAAQEVEDELSAGRELIEELIAYAGQFKREECPVSELVVGLKCGGSDGFSGITGNPLVGAFSDKLIACGGSTVLTEVPEMFGAETILMKRAKDQAVFDKTVKLVNDFKDYFMSYNQPIYENPSPGNKKGGISTLEEKSLGCTQKGGRSIVVDVLGYGESVKHKGLNLLNGPGNDAVAATALAAAGCHIVLFTTGRGTPLGTAVPTIKVATNSDLFRRKSNWMDFNAGQLLEGQSMQAVTDEFFSYILEISSGRLSKSENMGFREIAIFKNGVTL</sequence>
<evidence type="ECO:0000313" key="4">
    <source>
        <dbReference type="EMBL" id="SFL49185.1"/>
    </source>
</evidence>
<dbReference type="InterPro" id="IPR052172">
    <property type="entry name" value="UxaA_altronate/galactarate_dh"/>
</dbReference>
<dbReference type="GO" id="GO:0019698">
    <property type="term" value="P:D-galacturonate catabolic process"/>
    <property type="evidence" value="ECO:0007669"/>
    <property type="project" value="TreeGrafter"/>
</dbReference>
<evidence type="ECO:0000313" key="5">
    <source>
        <dbReference type="Proteomes" id="UP000199520"/>
    </source>
</evidence>